<keyword evidence="8" id="KW-1185">Reference proteome</keyword>
<dbReference type="RefSeq" id="WP_149235016.1">
    <property type="nucleotide sequence ID" value="NZ_JALJXJ010000021.1"/>
</dbReference>
<reference evidence="7 8" key="1">
    <citation type="submission" date="2019-08" db="EMBL/GenBank/DDBJ databases">
        <authorList>
            <person name="Grouzdev D."/>
            <person name="Tikhonova E."/>
            <person name="Kravchenko I."/>
        </authorList>
    </citation>
    <scope>NUCLEOTIDE SEQUENCE [LARGE SCALE GENOMIC DNA]</scope>
    <source>
        <strain evidence="7 8">59b</strain>
    </source>
</reference>
<dbReference type="OrthoDB" id="9765195at2"/>
<dbReference type="SUPFAM" id="SSF51445">
    <property type="entry name" value="(Trans)glycosidases"/>
    <property type="match status" value="1"/>
</dbReference>
<accession>A0A5A9GA25</accession>
<proteinExistence type="inferred from homology"/>
<dbReference type="GO" id="GO:0016052">
    <property type="term" value="P:carbohydrate catabolic process"/>
    <property type="evidence" value="ECO:0007669"/>
    <property type="project" value="TreeGrafter"/>
</dbReference>
<evidence type="ECO:0000256" key="4">
    <source>
        <dbReference type="PROSITE-ProRule" id="PRU10055"/>
    </source>
</evidence>
<dbReference type="Gene3D" id="3.20.20.80">
    <property type="entry name" value="Glycosidases"/>
    <property type="match status" value="1"/>
</dbReference>
<feature type="active site" description="Nucleophile" evidence="4">
    <location>
        <position position="386"/>
    </location>
</feature>
<evidence type="ECO:0000256" key="2">
    <source>
        <dbReference type="ARBA" id="ARBA00022801"/>
    </source>
</evidence>
<evidence type="ECO:0000256" key="3">
    <source>
        <dbReference type="ARBA" id="ARBA00023295"/>
    </source>
</evidence>
<evidence type="ECO:0000313" key="8">
    <source>
        <dbReference type="Proteomes" id="UP000324927"/>
    </source>
</evidence>
<dbReference type="PANTHER" id="PTHR10353:SF122">
    <property type="entry name" value="6-PHOSPHO-BETA-GLUCOSIDASE ASCB-RELATED"/>
    <property type="match status" value="1"/>
</dbReference>
<dbReference type="AlphaFoldDB" id="A0A5A9GA25"/>
<evidence type="ECO:0000256" key="6">
    <source>
        <dbReference type="RuleBase" id="RU004468"/>
    </source>
</evidence>
<dbReference type="Pfam" id="PF00232">
    <property type="entry name" value="Glyco_hydro_1"/>
    <property type="match status" value="1"/>
</dbReference>
<dbReference type="FunFam" id="3.20.20.80:FF:000004">
    <property type="entry name" value="Beta-glucosidase 6-phospho-beta-glucosidase"/>
    <property type="match status" value="1"/>
</dbReference>
<dbReference type="EMBL" id="VTTN01000022">
    <property type="protein sequence ID" value="KAA0590402.1"/>
    <property type="molecule type" value="Genomic_DNA"/>
</dbReference>
<dbReference type="InterPro" id="IPR001360">
    <property type="entry name" value="Glyco_hydro_1"/>
</dbReference>
<comment type="similarity">
    <text evidence="1 5">Belongs to the glycosyl hydrolase 1 family.</text>
</comment>
<sequence>MSKTRFPDGFLWGGALAANQCEGAWNVGGKGLSVADCSLYKAHVDPKDYKALHHISSADIAAAEACTEIGPYPKRRGIDFYHRYREDLDLLAQMGFKTLRVSIQWTRIFPKGIETEPNEAGLAFYESLFTEMRARGIEPLVTLHHYEMPLHLVNHYDGWYRREVVGFFLRFTETVFRRYRHLVKYWLSFNEIDSAFRHPFSTMGICEDRHPKEKLEEIIWQGLHHQLVASALATKQLHAIIPGAQMGCMVTSLLSYPETCRPENCLKAVRDNRDNLTISDVQVHGVYPPSALSAWRKRDIKIVMEQGDEEILKAYPVDFVSFSYYMSMVSSVNEAEREKVGGNVTSGVKNPYLPVSDWGWQIDPIGLTISLIELYDRYRKPLFVVENGLGARDKLVDGTVEDDYRIAYFRDHISAIGDALDEGVDVMGFTAWGCIDSVSLSTSQMSKRYGFIYVDCDDEGHGSMSRIPKKSFSWYRDVIASNGAGF</sequence>
<evidence type="ECO:0000313" key="7">
    <source>
        <dbReference type="EMBL" id="KAA0590402.1"/>
    </source>
</evidence>
<dbReference type="InterPro" id="IPR017853">
    <property type="entry name" value="GH"/>
</dbReference>
<evidence type="ECO:0000256" key="5">
    <source>
        <dbReference type="RuleBase" id="RU003690"/>
    </source>
</evidence>
<dbReference type="PRINTS" id="PR00131">
    <property type="entry name" value="GLHYDRLASE1"/>
</dbReference>
<organism evidence="7 8">
    <name type="scientific">Azospirillum lipoferum</name>
    <dbReference type="NCBI Taxonomy" id="193"/>
    <lineage>
        <taxon>Bacteria</taxon>
        <taxon>Pseudomonadati</taxon>
        <taxon>Pseudomonadota</taxon>
        <taxon>Alphaproteobacteria</taxon>
        <taxon>Rhodospirillales</taxon>
        <taxon>Azospirillaceae</taxon>
        <taxon>Azospirillum</taxon>
    </lineage>
</organism>
<dbReference type="GO" id="GO:0005829">
    <property type="term" value="C:cytosol"/>
    <property type="evidence" value="ECO:0007669"/>
    <property type="project" value="TreeGrafter"/>
</dbReference>
<protein>
    <submittedName>
        <fullName evidence="7">Family 1 glycosylhydrolase</fullName>
    </submittedName>
</protein>
<keyword evidence="2 6" id="KW-0378">Hydrolase</keyword>
<dbReference type="PANTHER" id="PTHR10353">
    <property type="entry name" value="GLYCOSYL HYDROLASE"/>
    <property type="match status" value="1"/>
</dbReference>
<dbReference type="PROSITE" id="PS00572">
    <property type="entry name" value="GLYCOSYL_HYDROL_F1_1"/>
    <property type="match status" value="1"/>
</dbReference>
<dbReference type="InterPro" id="IPR033132">
    <property type="entry name" value="GH_1_N_CS"/>
</dbReference>
<dbReference type="InterPro" id="IPR018120">
    <property type="entry name" value="Glyco_hydro_1_AS"/>
</dbReference>
<keyword evidence="3 6" id="KW-0326">Glycosidase</keyword>
<dbReference type="GO" id="GO:0008422">
    <property type="term" value="F:beta-glucosidase activity"/>
    <property type="evidence" value="ECO:0007669"/>
    <property type="project" value="TreeGrafter"/>
</dbReference>
<comment type="caution">
    <text evidence="7">The sequence shown here is derived from an EMBL/GenBank/DDBJ whole genome shotgun (WGS) entry which is preliminary data.</text>
</comment>
<dbReference type="Proteomes" id="UP000324927">
    <property type="component" value="Unassembled WGS sequence"/>
</dbReference>
<name>A0A5A9GA25_AZOLI</name>
<evidence type="ECO:0000256" key="1">
    <source>
        <dbReference type="ARBA" id="ARBA00010838"/>
    </source>
</evidence>
<dbReference type="PROSITE" id="PS00653">
    <property type="entry name" value="GLYCOSYL_HYDROL_F1_2"/>
    <property type="match status" value="1"/>
</dbReference>
<gene>
    <name evidence="7" type="ORF">FZ942_31645</name>
</gene>